<evidence type="ECO:0000313" key="7">
    <source>
        <dbReference type="EMBL" id="ACP34843.1"/>
    </source>
</evidence>
<protein>
    <submittedName>
        <fullName evidence="7">AMP-dependent synthetase and ligase</fullName>
        <ecNumber evidence="7">6.2.1.26</ecNumber>
    </submittedName>
</protein>
<dbReference type="SUPFAM" id="SSF56801">
    <property type="entry name" value="Acetyl-CoA synthetase-like"/>
    <property type="match status" value="1"/>
</dbReference>
<dbReference type="InterPro" id="IPR000873">
    <property type="entry name" value="AMP-dep_synth/lig_dom"/>
</dbReference>
<evidence type="ECO:0000259" key="5">
    <source>
        <dbReference type="Pfam" id="PF00501"/>
    </source>
</evidence>
<dbReference type="InterPro" id="IPR025110">
    <property type="entry name" value="AMP-bd_C"/>
</dbReference>
<dbReference type="KEGG" id="sis:LS215_0780"/>
<feature type="domain" description="AMP-dependent synthetase/ligase" evidence="5">
    <location>
        <begin position="27"/>
        <end position="408"/>
    </location>
</feature>
<evidence type="ECO:0000256" key="3">
    <source>
        <dbReference type="ARBA" id="ARBA00022832"/>
    </source>
</evidence>
<comment type="similarity">
    <text evidence="1">Belongs to the ATP-dependent AMP-binding enzyme family.</text>
</comment>
<name>C3MN03_SACI2</name>
<dbReference type="GeneID" id="7798955"/>
<evidence type="ECO:0000313" key="8">
    <source>
        <dbReference type="Proteomes" id="UP000001747"/>
    </source>
</evidence>
<feature type="domain" description="AMP-binding enzyme C-terminal" evidence="6">
    <location>
        <begin position="462"/>
        <end position="537"/>
    </location>
</feature>
<evidence type="ECO:0000256" key="4">
    <source>
        <dbReference type="ARBA" id="ARBA00023098"/>
    </source>
</evidence>
<dbReference type="InterPro" id="IPR045851">
    <property type="entry name" value="AMP-bd_C_sf"/>
</dbReference>
<dbReference type="Pfam" id="PF13193">
    <property type="entry name" value="AMP-binding_C"/>
    <property type="match status" value="1"/>
</dbReference>
<evidence type="ECO:0000256" key="2">
    <source>
        <dbReference type="ARBA" id="ARBA00022598"/>
    </source>
</evidence>
<dbReference type="GO" id="GO:0008756">
    <property type="term" value="F:o-succinylbenzoate-CoA ligase activity"/>
    <property type="evidence" value="ECO:0007669"/>
    <property type="project" value="UniProtKB-EC"/>
</dbReference>
<keyword evidence="3" id="KW-0276">Fatty acid metabolism</keyword>
<dbReference type="Gene3D" id="3.30.300.30">
    <property type="match status" value="1"/>
</dbReference>
<dbReference type="PANTHER" id="PTHR43859">
    <property type="entry name" value="ACYL-ACTIVATING ENZYME"/>
    <property type="match status" value="1"/>
</dbReference>
<dbReference type="EC" id="6.2.1.26" evidence="7"/>
<dbReference type="Proteomes" id="UP000001747">
    <property type="component" value="Chromosome"/>
</dbReference>
<organism evidence="7 8">
    <name type="scientific">Saccharolobus islandicus (strain L.S.2.15 / Lassen #1)</name>
    <name type="common">Sulfolobus islandicus</name>
    <dbReference type="NCBI Taxonomy" id="429572"/>
    <lineage>
        <taxon>Archaea</taxon>
        <taxon>Thermoproteota</taxon>
        <taxon>Thermoprotei</taxon>
        <taxon>Sulfolobales</taxon>
        <taxon>Sulfolobaceae</taxon>
        <taxon>Saccharolobus</taxon>
    </lineage>
</organism>
<dbReference type="Pfam" id="PF00501">
    <property type="entry name" value="AMP-binding"/>
    <property type="match status" value="1"/>
</dbReference>
<dbReference type="GO" id="GO:0006631">
    <property type="term" value="P:fatty acid metabolic process"/>
    <property type="evidence" value="ECO:0007669"/>
    <property type="project" value="UniProtKB-KW"/>
</dbReference>
<evidence type="ECO:0000256" key="1">
    <source>
        <dbReference type="ARBA" id="ARBA00006432"/>
    </source>
</evidence>
<dbReference type="InterPro" id="IPR042099">
    <property type="entry name" value="ANL_N_sf"/>
</dbReference>
<dbReference type="FunFam" id="3.30.300.30:FF:000008">
    <property type="entry name" value="2,3-dihydroxybenzoate-AMP ligase"/>
    <property type="match status" value="1"/>
</dbReference>
<proteinExistence type="inferred from homology"/>
<evidence type="ECO:0000259" key="6">
    <source>
        <dbReference type="Pfam" id="PF13193"/>
    </source>
</evidence>
<dbReference type="PANTHER" id="PTHR43859:SF4">
    <property type="entry name" value="BUTANOATE--COA LIGASE AAE1-RELATED"/>
    <property type="match status" value="1"/>
</dbReference>
<accession>C3MN03</accession>
<dbReference type="EMBL" id="CP001399">
    <property type="protein sequence ID" value="ACP34843.1"/>
    <property type="molecule type" value="Genomic_DNA"/>
</dbReference>
<dbReference type="RefSeq" id="WP_012713236.1">
    <property type="nucleotide sequence ID" value="NC_012589.1"/>
</dbReference>
<sequence length="558" mass="63680">MMAKVFIKGLPSTMMDDFQLNVINLLQHAAENYGEREIKSRKLDGKLEVFNYKTIYERVKRLANALESLGVKPTDRVGVLGFNTHRYFEAYFGISGIGAVMVEMNFRLSSEELSYIAKHSKVKVIFTDEQLIPIVEKVNDKVNSDKVVIMTDKERTPSTKISKVYHYEDLLKSSSPNYDFPIIDEKSACFACYTSGTTGMPKGVYYSHRAIVLHSMAVIQAVPVNTNDALLQLVPMFHANGWGWPFTATMVGAKQVFPGQYSLDNLKLIIDLLINENITISNGVPTLWIAIHNYLLSLKDKPKFNNLKVLIGGSEPPLALIRGLREFGIEVIHGYGSTETTPLSHLNIIKYYLGLSQEEYEELKSKQGIPVFPIQRKIVTPDGRDIPWDNKTIGELLERGPWVVKEYYNDPRTFESFIGEGYEIWWKSGNAVTVDQYGYIKIADRLKDLIKSGGEWISSVDMENFLMAHPKVLEATVVGVPHPKWQERPLAFVVVKPEYKGNVTKEELLEHLLKRLAKWQLPEIIFTDSIPKTSTGKFDKKLLREHYKEYFIKREIIE</sequence>
<reference evidence="7 8" key="1">
    <citation type="journal article" date="2009" name="Proc. Natl. Acad. Sci. U.S.A.">
        <title>Biogeography of the Sulfolobus islandicus pan-genome.</title>
        <authorList>
            <person name="Reno M.L."/>
            <person name="Held N.L."/>
            <person name="Fields C.J."/>
            <person name="Burke P.V."/>
            <person name="Whitaker R.J."/>
        </authorList>
    </citation>
    <scope>NUCLEOTIDE SEQUENCE [LARGE SCALE GENOMIC DNA]</scope>
    <source>
        <strain evidence="8">L.S.2.15 / Lassen #1</strain>
    </source>
</reference>
<dbReference type="AlphaFoldDB" id="C3MN03"/>
<dbReference type="Gene3D" id="3.40.50.12780">
    <property type="entry name" value="N-terminal domain of ligase-like"/>
    <property type="match status" value="1"/>
</dbReference>
<keyword evidence="4" id="KW-0443">Lipid metabolism</keyword>
<dbReference type="HOGENOM" id="CLU_000022_59_5_2"/>
<gene>
    <name evidence="7" type="ordered locus">LS215_0780</name>
</gene>
<dbReference type="NCBIfam" id="NF004837">
    <property type="entry name" value="PRK06187.1"/>
    <property type="match status" value="1"/>
</dbReference>
<dbReference type="OrthoDB" id="35858at2157"/>
<keyword evidence="2 7" id="KW-0436">Ligase</keyword>